<sequence>MLTNIHWAKYSKFWITGWHVGTRPLIIQSLGFYNATMHAPISIGFVFRRRSMGISTLWGSQPLLLFIRMEPAVTPDALVLTTSDTPTQSRKPDLRKAQQAYKTKKNETFTAVQDALKERGFKSRSLPDVLNQAALLIRQDAETLKEKENELAEMAQQRDDAIAKLLNLYEQTADAQLHQFLNSAVQTPAIPDHHLPPVPSSLVPSSSHFSHMQRTGFEIPQESTQFHNTNMFANDMCTPTPIYRTSETLVNWHTQN</sequence>
<organism evidence="2 3">
    <name type="scientific">Sistotremastrum niveocremeum HHB9708</name>
    <dbReference type="NCBI Taxonomy" id="1314777"/>
    <lineage>
        <taxon>Eukaryota</taxon>
        <taxon>Fungi</taxon>
        <taxon>Dikarya</taxon>
        <taxon>Basidiomycota</taxon>
        <taxon>Agaricomycotina</taxon>
        <taxon>Agaricomycetes</taxon>
        <taxon>Sistotremastrales</taxon>
        <taxon>Sistotremastraceae</taxon>
        <taxon>Sertulicium</taxon>
        <taxon>Sertulicium niveocremeum</taxon>
    </lineage>
</organism>
<evidence type="ECO:0000313" key="3">
    <source>
        <dbReference type="Proteomes" id="UP000076722"/>
    </source>
</evidence>
<dbReference type="EMBL" id="KV419398">
    <property type="protein sequence ID" value="KZS96602.1"/>
    <property type="molecule type" value="Genomic_DNA"/>
</dbReference>
<protein>
    <submittedName>
        <fullName evidence="2">Uncharacterized protein</fullName>
    </submittedName>
</protein>
<evidence type="ECO:0000313" key="2">
    <source>
        <dbReference type="EMBL" id="KZS96602.1"/>
    </source>
</evidence>
<keyword evidence="1" id="KW-0175">Coiled coil</keyword>
<feature type="coiled-coil region" evidence="1">
    <location>
        <begin position="130"/>
        <end position="171"/>
    </location>
</feature>
<proteinExistence type="predicted"/>
<dbReference type="AlphaFoldDB" id="A0A164Y5P2"/>
<dbReference type="Proteomes" id="UP000076722">
    <property type="component" value="Unassembled WGS sequence"/>
</dbReference>
<name>A0A164Y5P2_9AGAM</name>
<gene>
    <name evidence="2" type="ORF">SISNIDRAFT_547405</name>
</gene>
<accession>A0A164Y5P2</accession>
<evidence type="ECO:0000256" key="1">
    <source>
        <dbReference type="SAM" id="Coils"/>
    </source>
</evidence>
<reference evidence="2 3" key="1">
    <citation type="journal article" date="2016" name="Mol. Biol. Evol.">
        <title>Comparative Genomics of Early-Diverging Mushroom-Forming Fungi Provides Insights into the Origins of Lignocellulose Decay Capabilities.</title>
        <authorList>
            <person name="Nagy L.G."/>
            <person name="Riley R."/>
            <person name="Tritt A."/>
            <person name="Adam C."/>
            <person name="Daum C."/>
            <person name="Floudas D."/>
            <person name="Sun H."/>
            <person name="Yadav J.S."/>
            <person name="Pangilinan J."/>
            <person name="Larsson K.H."/>
            <person name="Matsuura K."/>
            <person name="Barry K."/>
            <person name="Labutti K."/>
            <person name="Kuo R."/>
            <person name="Ohm R.A."/>
            <person name="Bhattacharya S.S."/>
            <person name="Shirouzu T."/>
            <person name="Yoshinaga Y."/>
            <person name="Martin F.M."/>
            <person name="Grigoriev I.V."/>
            <person name="Hibbett D.S."/>
        </authorList>
    </citation>
    <scope>NUCLEOTIDE SEQUENCE [LARGE SCALE GENOMIC DNA]</scope>
    <source>
        <strain evidence="2 3">HHB9708</strain>
    </source>
</reference>
<keyword evidence="3" id="KW-1185">Reference proteome</keyword>